<feature type="region of interest" description="Disordered" evidence="3">
    <location>
        <begin position="82"/>
        <end position="101"/>
    </location>
</feature>
<comment type="caution">
    <text evidence="5">The sequence shown here is derived from an EMBL/GenBank/DDBJ whole genome shotgun (WGS) entry which is preliminary data.</text>
</comment>
<evidence type="ECO:0000256" key="3">
    <source>
        <dbReference type="SAM" id="MobiDB-lite"/>
    </source>
</evidence>
<dbReference type="PANTHER" id="PTHR15481">
    <property type="entry name" value="RIBONUCLEIC ACID BINDING PROTEIN S1"/>
    <property type="match status" value="1"/>
</dbReference>
<reference evidence="5 6" key="1">
    <citation type="journal article" date="2018" name="New Phytol.">
        <title>Phylogenomics of Endogonaceae and evolution of mycorrhizas within Mucoromycota.</title>
        <authorList>
            <person name="Chang Y."/>
            <person name="Desiro A."/>
            <person name="Na H."/>
            <person name="Sandor L."/>
            <person name="Lipzen A."/>
            <person name="Clum A."/>
            <person name="Barry K."/>
            <person name="Grigoriev I.V."/>
            <person name="Martin F.M."/>
            <person name="Stajich J.E."/>
            <person name="Smith M.E."/>
            <person name="Bonito G."/>
            <person name="Spatafora J.W."/>
        </authorList>
    </citation>
    <scope>NUCLEOTIDE SEQUENCE [LARGE SCALE GENOMIC DNA]</scope>
    <source>
        <strain evidence="5 6">GMNB39</strain>
    </source>
</reference>
<evidence type="ECO:0000256" key="2">
    <source>
        <dbReference type="PROSITE-ProRule" id="PRU00176"/>
    </source>
</evidence>
<dbReference type="EMBL" id="RBNI01001989">
    <property type="protein sequence ID" value="RUP49759.1"/>
    <property type="molecule type" value="Genomic_DNA"/>
</dbReference>
<feature type="compositionally biased region" description="Low complexity" evidence="3">
    <location>
        <begin position="243"/>
        <end position="256"/>
    </location>
</feature>
<dbReference type="InterPro" id="IPR035979">
    <property type="entry name" value="RBD_domain_sf"/>
</dbReference>
<dbReference type="GO" id="GO:0061574">
    <property type="term" value="C:ASAP complex"/>
    <property type="evidence" value="ECO:0007669"/>
    <property type="project" value="TreeGrafter"/>
</dbReference>
<dbReference type="AlphaFoldDB" id="A0A433DG20"/>
<keyword evidence="6" id="KW-1185">Reference proteome</keyword>
<dbReference type="GO" id="GO:0005737">
    <property type="term" value="C:cytoplasm"/>
    <property type="evidence" value="ECO:0007669"/>
    <property type="project" value="TreeGrafter"/>
</dbReference>
<keyword evidence="1 2" id="KW-0694">RNA-binding</keyword>
<dbReference type="CDD" id="cd00590">
    <property type="entry name" value="RRM_SF"/>
    <property type="match status" value="1"/>
</dbReference>
<protein>
    <recommendedName>
        <fullName evidence="4">RRM domain-containing protein</fullName>
    </recommendedName>
</protein>
<dbReference type="Gene3D" id="3.30.70.330">
    <property type="match status" value="1"/>
</dbReference>
<dbReference type="GO" id="GO:0005654">
    <property type="term" value="C:nucleoplasm"/>
    <property type="evidence" value="ECO:0007669"/>
    <property type="project" value="TreeGrafter"/>
</dbReference>
<feature type="domain" description="RRM" evidence="4">
    <location>
        <begin position="425"/>
        <end position="496"/>
    </location>
</feature>
<dbReference type="InterPro" id="IPR012677">
    <property type="entry name" value="Nucleotide-bd_a/b_plait_sf"/>
</dbReference>
<dbReference type="InterPro" id="IPR000504">
    <property type="entry name" value="RRM_dom"/>
</dbReference>
<sequence>MDERLRQKKERLRKLKEKQAELQHEANKQPSAFDLLSTVLNVKDTPKPAVSLHASTIERKATPTTSTDTVLRSESNVARIIATDGEKPRNPNTSGAPLNDWDTAIDNLASKITDETQAPSLHTDTAHTDGHDRMQLFSSSVFAPSPLNDSTLILPVHPSKITSPTLAVDEMDLDEKQKDRIMPMIVATTSHEQDQQRSLPQSMSNFRLTSTSSHEMDNHSLRPLNDLRRNKDAIGEDDDDDSVSSYSSSSSLSSWNSEDERLGNRRGRYHKYLGNHNVDDNRAHQMAALKNNNKRRWPSIIERSSRSRSRSPTRSSTRSPSPPSDEVDEFGRVKRRRGKFYTERSDRTSRISDEGEDGNMFEHKSASTRGYCKQSDIVSRERVRRDTRRSRDREEGRRRSANRWRQMDDPYVAAASYIDTEFFATKIYVGELQNVTEKALRLAFERFGEIKHVKMVEGKEFAFITFDRKDQALKAIQHMNGSVLGRRSIKVNRAKIPERNRVGFGNVPWQDDDGMLAKQGEATDYLSNLAPQEKSISLQDRVATMHQLAAPLDAPSSESGYMLDPRAQLPMDPRAARAERQVLSYDDL</sequence>
<proteinExistence type="predicted"/>
<dbReference type="PANTHER" id="PTHR15481:SF0">
    <property type="entry name" value="LD23870P-RELATED"/>
    <property type="match status" value="1"/>
</dbReference>
<evidence type="ECO:0000256" key="1">
    <source>
        <dbReference type="ARBA" id="ARBA00022884"/>
    </source>
</evidence>
<evidence type="ECO:0000313" key="6">
    <source>
        <dbReference type="Proteomes" id="UP000268093"/>
    </source>
</evidence>
<accession>A0A433DG20</accession>
<evidence type="ECO:0000259" key="4">
    <source>
        <dbReference type="PROSITE" id="PS50102"/>
    </source>
</evidence>
<feature type="region of interest" description="Disordered" evidence="3">
    <location>
        <begin position="231"/>
        <end position="261"/>
    </location>
</feature>
<feature type="compositionally biased region" description="Basic and acidic residues" evidence="3">
    <location>
        <begin position="378"/>
        <end position="398"/>
    </location>
</feature>
<name>A0A433DG20_9FUNG</name>
<dbReference type="SMART" id="SM00360">
    <property type="entry name" value="RRM"/>
    <property type="match status" value="1"/>
</dbReference>
<dbReference type="GO" id="GO:0003723">
    <property type="term" value="F:RNA binding"/>
    <property type="evidence" value="ECO:0007669"/>
    <property type="project" value="UniProtKB-UniRule"/>
</dbReference>
<feature type="region of interest" description="Disordered" evidence="3">
    <location>
        <begin position="553"/>
        <end position="575"/>
    </location>
</feature>
<dbReference type="Pfam" id="PF00076">
    <property type="entry name" value="RRM_1"/>
    <property type="match status" value="1"/>
</dbReference>
<gene>
    <name evidence="5" type="ORF">BC936DRAFT_141541</name>
</gene>
<evidence type="ECO:0000313" key="5">
    <source>
        <dbReference type="EMBL" id="RUP49759.1"/>
    </source>
</evidence>
<dbReference type="OrthoDB" id="446113at2759"/>
<dbReference type="PROSITE" id="PS50102">
    <property type="entry name" value="RRM"/>
    <property type="match status" value="1"/>
</dbReference>
<dbReference type="Proteomes" id="UP000268093">
    <property type="component" value="Unassembled WGS sequence"/>
</dbReference>
<organism evidence="5 6">
    <name type="scientific">Jimgerdemannia flammicorona</name>
    <dbReference type="NCBI Taxonomy" id="994334"/>
    <lineage>
        <taxon>Eukaryota</taxon>
        <taxon>Fungi</taxon>
        <taxon>Fungi incertae sedis</taxon>
        <taxon>Mucoromycota</taxon>
        <taxon>Mucoromycotina</taxon>
        <taxon>Endogonomycetes</taxon>
        <taxon>Endogonales</taxon>
        <taxon>Endogonaceae</taxon>
        <taxon>Jimgerdemannia</taxon>
    </lineage>
</organism>
<feature type="compositionally biased region" description="Basic and acidic residues" evidence="3">
    <location>
        <begin position="340"/>
        <end position="353"/>
    </location>
</feature>
<dbReference type="SUPFAM" id="SSF54928">
    <property type="entry name" value="RNA-binding domain, RBD"/>
    <property type="match status" value="1"/>
</dbReference>
<dbReference type="GO" id="GO:0000398">
    <property type="term" value="P:mRNA splicing, via spliceosome"/>
    <property type="evidence" value="ECO:0007669"/>
    <property type="project" value="TreeGrafter"/>
</dbReference>
<feature type="region of interest" description="Disordered" evidence="3">
    <location>
        <begin position="289"/>
        <end position="402"/>
    </location>
</feature>